<dbReference type="OrthoDB" id="194358at2759"/>
<dbReference type="PROSITE" id="PS50088">
    <property type="entry name" value="ANK_REPEAT"/>
    <property type="match status" value="2"/>
</dbReference>
<feature type="repeat" description="ANK" evidence="1">
    <location>
        <begin position="6"/>
        <end position="38"/>
    </location>
</feature>
<dbReference type="Pfam" id="PF12796">
    <property type="entry name" value="Ank_2"/>
    <property type="match status" value="1"/>
</dbReference>
<dbReference type="InterPro" id="IPR002110">
    <property type="entry name" value="Ankyrin_rpt"/>
</dbReference>
<proteinExistence type="evidence at transcript level"/>
<sequence>MEWLESPEEKLREAASNGDKDLLNKLITNGAQINSQNKMNGWTALHWASKRGHFELVCILLHHRAEPSIKNFNGETAADVAFNEKIKQYIISKITNIWSQNFTEDKYVQTEALHNNELISVITTNVISAPELVLKIKEVKQTDFIEIELDLSNLTYQNLIDTCAYELKLKSSHDISKVRKLPNTIIRKDKDVKRLNQFQEIEIETN</sequence>
<dbReference type="Gene3D" id="1.25.40.20">
    <property type="entry name" value="Ankyrin repeat-containing domain"/>
    <property type="match status" value="1"/>
</dbReference>
<evidence type="ECO:0000256" key="1">
    <source>
        <dbReference type="PROSITE-ProRule" id="PRU00023"/>
    </source>
</evidence>
<keyword evidence="1" id="KW-0040">ANK repeat</keyword>
<name>T2MC26_HYDVU</name>
<dbReference type="AlphaFoldDB" id="T2MC26"/>
<gene>
    <name evidence="2" type="primary">ANKRD40</name>
</gene>
<dbReference type="EMBL" id="HAAD01003265">
    <property type="protein sequence ID" value="CDG69497.1"/>
    <property type="molecule type" value="mRNA"/>
</dbReference>
<evidence type="ECO:0000313" key="2">
    <source>
        <dbReference type="EMBL" id="CDG69497.1"/>
    </source>
</evidence>
<dbReference type="InterPro" id="IPR036770">
    <property type="entry name" value="Ankyrin_rpt-contain_sf"/>
</dbReference>
<feature type="repeat" description="ANK" evidence="1">
    <location>
        <begin position="40"/>
        <end position="72"/>
    </location>
</feature>
<dbReference type="InterPro" id="IPR039195">
    <property type="entry name" value="ANKRD40"/>
</dbReference>
<accession>T2MC26</accession>
<dbReference type="KEGG" id="hmg:101235570"/>
<reference evidence="2" key="1">
    <citation type="journal article" date="2013" name="Genome Biol. Evol.">
        <title>Punctuated emergences of genetic and phenotypic innovations in eumetazoan, bilaterian, euteleostome, and hominidae ancestors.</title>
        <authorList>
            <person name="Wenger Y."/>
            <person name="Galliot B."/>
        </authorList>
    </citation>
    <scope>NUCLEOTIDE SEQUENCE</scope>
    <source>
        <tissue evidence="2">Whole animals</tissue>
    </source>
</reference>
<dbReference type="OMA" id="CSNQQIL"/>
<dbReference type="PANTHER" id="PTHR24192:SF3">
    <property type="entry name" value="ANKYRIN REPEAT DOMAIN 40"/>
    <property type="match status" value="1"/>
</dbReference>
<dbReference type="PANTHER" id="PTHR24192">
    <property type="entry name" value="ANKYRIN REPEAT DOMAIN 40"/>
    <property type="match status" value="1"/>
</dbReference>
<dbReference type="PROSITE" id="PS50297">
    <property type="entry name" value="ANK_REP_REGION"/>
    <property type="match status" value="1"/>
</dbReference>
<protein>
    <submittedName>
        <fullName evidence="2">Ankyrin repeat domain-containing protein 40</fullName>
    </submittedName>
</protein>
<dbReference type="SUPFAM" id="SSF48403">
    <property type="entry name" value="Ankyrin repeat"/>
    <property type="match status" value="1"/>
</dbReference>
<dbReference type="SMART" id="SM00248">
    <property type="entry name" value="ANK"/>
    <property type="match status" value="2"/>
</dbReference>
<organism evidence="2">
    <name type="scientific">Hydra vulgaris</name>
    <name type="common">Hydra</name>
    <name type="synonym">Hydra attenuata</name>
    <dbReference type="NCBI Taxonomy" id="6087"/>
    <lineage>
        <taxon>Eukaryota</taxon>
        <taxon>Metazoa</taxon>
        <taxon>Cnidaria</taxon>
        <taxon>Hydrozoa</taxon>
        <taxon>Hydroidolina</taxon>
        <taxon>Anthoathecata</taxon>
        <taxon>Aplanulata</taxon>
        <taxon>Hydridae</taxon>
        <taxon>Hydra</taxon>
    </lineage>
</organism>